<reference evidence="1" key="1">
    <citation type="submission" date="2014-11" db="EMBL/GenBank/DDBJ databases">
        <authorList>
            <person name="Amaro Gonzalez C."/>
        </authorList>
    </citation>
    <scope>NUCLEOTIDE SEQUENCE</scope>
</reference>
<accession>A0A0E9RLL1</accession>
<reference evidence="1" key="2">
    <citation type="journal article" date="2015" name="Fish Shellfish Immunol.">
        <title>Early steps in the European eel (Anguilla anguilla)-Vibrio vulnificus interaction in the gills: Role of the RtxA13 toxin.</title>
        <authorList>
            <person name="Callol A."/>
            <person name="Pajuelo D."/>
            <person name="Ebbesson L."/>
            <person name="Teles M."/>
            <person name="MacKenzie S."/>
            <person name="Amaro C."/>
        </authorList>
    </citation>
    <scope>NUCLEOTIDE SEQUENCE</scope>
</reference>
<protein>
    <submittedName>
        <fullName evidence="1">Uncharacterized protein</fullName>
    </submittedName>
</protein>
<dbReference type="EMBL" id="GBXM01078865">
    <property type="protein sequence ID" value="JAH29712.1"/>
    <property type="molecule type" value="Transcribed_RNA"/>
</dbReference>
<evidence type="ECO:0000313" key="1">
    <source>
        <dbReference type="EMBL" id="JAH29712.1"/>
    </source>
</evidence>
<dbReference type="AlphaFoldDB" id="A0A0E9RLL1"/>
<organism evidence="1">
    <name type="scientific">Anguilla anguilla</name>
    <name type="common">European freshwater eel</name>
    <name type="synonym">Muraena anguilla</name>
    <dbReference type="NCBI Taxonomy" id="7936"/>
    <lineage>
        <taxon>Eukaryota</taxon>
        <taxon>Metazoa</taxon>
        <taxon>Chordata</taxon>
        <taxon>Craniata</taxon>
        <taxon>Vertebrata</taxon>
        <taxon>Euteleostomi</taxon>
        <taxon>Actinopterygii</taxon>
        <taxon>Neopterygii</taxon>
        <taxon>Teleostei</taxon>
        <taxon>Anguilliformes</taxon>
        <taxon>Anguillidae</taxon>
        <taxon>Anguilla</taxon>
    </lineage>
</organism>
<name>A0A0E9RLL1_ANGAN</name>
<sequence>MSHMTMMLLSTVGGMGCISIATVSSPTLFPSLS</sequence>
<proteinExistence type="predicted"/>